<organism evidence="3 4">
    <name type="scientific">Geotalea uraniireducens (strain Rf4)</name>
    <name type="common">Geobacter uraniireducens</name>
    <dbReference type="NCBI Taxonomy" id="351605"/>
    <lineage>
        <taxon>Bacteria</taxon>
        <taxon>Pseudomonadati</taxon>
        <taxon>Thermodesulfobacteriota</taxon>
        <taxon>Desulfuromonadia</taxon>
        <taxon>Geobacterales</taxon>
        <taxon>Geobacteraceae</taxon>
        <taxon>Geotalea</taxon>
    </lineage>
</organism>
<dbReference type="CDD" id="cd12921">
    <property type="entry name" value="VKOR_4"/>
    <property type="match status" value="1"/>
</dbReference>
<keyword evidence="4" id="KW-1185">Reference proteome</keyword>
<keyword evidence="1" id="KW-1133">Transmembrane helix</keyword>
<dbReference type="GO" id="GO:0048038">
    <property type="term" value="F:quinone binding"/>
    <property type="evidence" value="ECO:0007669"/>
    <property type="project" value="UniProtKB-KW"/>
</dbReference>
<accession>A5G3P0</accession>
<feature type="transmembrane region" description="Helical" evidence="1">
    <location>
        <begin position="147"/>
        <end position="166"/>
    </location>
</feature>
<proteinExistence type="predicted"/>
<keyword evidence="1" id="KW-0812">Transmembrane</keyword>
<dbReference type="Gene3D" id="1.20.1440.130">
    <property type="entry name" value="VKOR domain"/>
    <property type="match status" value="1"/>
</dbReference>
<feature type="transmembrane region" description="Helical" evidence="1">
    <location>
        <begin position="77"/>
        <end position="99"/>
    </location>
</feature>
<feature type="domain" description="Thioredoxin-like fold" evidence="2">
    <location>
        <begin position="176"/>
        <end position="319"/>
    </location>
</feature>
<evidence type="ECO:0000259" key="2">
    <source>
        <dbReference type="Pfam" id="PF13462"/>
    </source>
</evidence>
<dbReference type="Gene3D" id="3.40.30.10">
    <property type="entry name" value="Glutaredoxin"/>
    <property type="match status" value="1"/>
</dbReference>
<dbReference type="InterPro" id="IPR036249">
    <property type="entry name" value="Thioredoxin-like_sf"/>
</dbReference>
<dbReference type="Pfam" id="PF13462">
    <property type="entry name" value="Thioredoxin_4"/>
    <property type="match status" value="1"/>
</dbReference>
<keyword evidence="1" id="KW-0472">Membrane</keyword>
<dbReference type="STRING" id="351605.Gura_2225"/>
<dbReference type="SUPFAM" id="SSF52833">
    <property type="entry name" value="Thioredoxin-like"/>
    <property type="match status" value="1"/>
</dbReference>
<dbReference type="Proteomes" id="UP000006695">
    <property type="component" value="Chromosome"/>
</dbReference>
<evidence type="ECO:0000313" key="4">
    <source>
        <dbReference type="Proteomes" id="UP000006695"/>
    </source>
</evidence>
<dbReference type="HOGENOM" id="CLU_054033_0_0_7"/>
<evidence type="ECO:0000313" key="3">
    <source>
        <dbReference type="EMBL" id="ABQ26408.1"/>
    </source>
</evidence>
<dbReference type="InterPro" id="IPR012336">
    <property type="entry name" value="Thioredoxin-like_fold"/>
</dbReference>
<feature type="transmembrane region" description="Helical" evidence="1">
    <location>
        <begin position="105"/>
        <end position="127"/>
    </location>
</feature>
<dbReference type="InterPro" id="IPR038354">
    <property type="entry name" value="VKOR_sf"/>
</dbReference>
<reference evidence="3 4" key="1">
    <citation type="submission" date="2007-05" db="EMBL/GenBank/DDBJ databases">
        <title>Complete sequence of Geobacter uraniireducens Rf4.</title>
        <authorList>
            <consortium name="US DOE Joint Genome Institute"/>
            <person name="Copeland A."/>
            <person name="Lucas S."/>
            <person name="Lapidus A."/>
            <person name="Barry K."/>
            <person name="Detter J.C."/>
            <person name="Glavina del Rio T."/>
            <person name="Hammon N."/>
            <person name="Israni S."/>
            <person name="Dalin E."/>
            <person name="Tice H."/>
            <person name="Pitluck S."/>
            <person name="Chertkov O."/>
            <person name="Brettin T."/>
            <person name="Bruce D."/>
            <person name="Han C."/>
            <person name="Schmutz J."/>
            <person name="Larimer F."/>
            <person name="Land M."/>
            <person name="Hauser L."/>
            <person name="Kyrpides N."/>
            <person name="Mikhailova N."/>
            <person name="Shelobolina E."/>
            <person name="Aklujkar M."/>
            <person name="Lovley D."/>
            <person name="Richardson P."/>
        </authorList>
    </citation>
    <scope>NUCLEOTIDE SEQUENCE [LARGE SCALE GENOMIC DNA]</scope>
    <source>
        <strain evidence="3 4">Rf4</strain>
    </source>
</reference>
<evidence type="ECO:0000256" key="1">
    <source>
        <dbReference type="SAM" id="Phobius"/>
    </source>
</evidence>
<dbReference type="AlphaFoldDB" id="A5G3P0"/>
<dbReference type="KEGG" id="gur:Gura_2225"/>
<name>A5G3P0_GEOUR</name>
<feature type="transmembrane region" description="Helical" evidence="1">
    <location>
        <begin position="50"/>
        <end position="70"/>
    </location>
</feature>
<protein>
    <recommendedName>
        <fullName evidence="2">Thioredoxin-like fold domain-containing protein</fullName>
    </recommendedName>
</protein>
<dbReference type="EMBL" id="CP000698">
    <property type="protein sequence ID" value="ABQ26408.1"/>
    <property type="molecule type" value="Genomic_DNA"/>
</dbReference>
<dbReference type="GO" id="GO:0016020">
    <property type="term" value="C:membrane"/>
    <property type="evidence" value="ECO:0007669"/>
    <property type="project" value="UniProtKB-SubCell"/>
</dbReference>
<gene>
    <name evidence="3" type="ordered locus">Gura_2225</name>
</gene>
<dbReference type="GO" id="GO:0016491">
    <property type="term" value="F:oxidoreductase activity"/>
    <property type="evidence" value="ECO:0007669"/>
    <property type="project" value="UniProtKB-KW"/>
</dbReference>
<sequence length="344" mass="38278">MENSVINKSGRTDMKTVLLWSAVTAGLVLAVLSALKICTAACSESTKYDIFGIDFGWFGVVFFIISIVTLGLRNRGAWLSSCFSSLVFAGFGAELRFLWLQKFVIGRWCPLCLWIAVMVFVAAIVLVYEKFLVTRMSRGDMKSSLKFLVIMLVAIALGAMSAMVGVRKEADAAGLNIYLGKQNSPTTVYFVSDWFCPGCRRLEPKIEKMYPALARQTRIAFIDYPIHPETSNYTPYNLQFLVYEKDKYIQLRRALSELSMKVKAPSNEQVQAAVAPYGVKLRQLNFMDVMNGVKQNESIYRGYGVNATPTVVVANEKTKKRKLLVGDGEITSQAINAAISAVEK</sequence>